<dbReference type="AlphaFoldDB" id="A0A7K7KR96"/>
<dbReference type="PANTHER" id="PTHR15012">
    <property type="entry name" value="APICAL PROTEIN/SHROOM-RELATED"/>
    <property type="match status" value="1"/>
</dbReference>
<dbReference type="InterPro" id="IPR027685">
    <property type="entry name" value="Shroom_fam"/>
</dbReference>
<dbReference type="GO" id="GO:0030864">
    <property type="term" value="C:cortical actin cytoskeleton"/>
    <property type="evidence" value="ECO:0007669"/>
    <property type="project" value="TreeGrafter"/>
</dbReference>
<sequence length="173" mass="20126">ELVSSLRSKLQALCEDRELVLSEASECAARGKELEATVHDVCKPNEFERYLMFIGDLEKVVSLLLCLSSRLARVQNAMRKIDGNTDAEEKQSLNERHKLLSRQREDAKDLKENLDRRGRVVSGILAKYLTEQQLQDYRRFVQEKTSLLIEQKDLEEQIKFFEEQLENLEKSIP</sequence>
<dbReference type="Proteomes" id="UP000525565">
    <property type="component" value="Unassembled WGS sequence"/>
</dbReference>
<keyword evidence="3" id="KW-0963">Cytoplasm</keyword>
<feature type="non-terminal residue" evidence="7">
    <location>
        <position position="173"/>
    </location>
</feature>
<evidence type="ECO:0000259" key="6">
    <source>
        <dbReference type="PROSITE" id="PS51307"/>
    </source>
</evidence>
<evidence type="ECO:0000256" key="2">
    <source>
        <dbReference type="ARBA" id="ARBA00006469"/>
    </source>
</evidence>
<organism evidence="7 8">
    <name type="scientific">Asarcornis scutulata</name>
    <dbReference type="NCBI Taxonomy" id="75869"/>
    <lineage>
        <taxon>Eukaryota</taxon>
        <taxon>Metazoa</taxon>
        <taxon>Chordata</taxon>
        <taxon>Craniata</taxon>
        <taxon>Vertebrata</taxon>
        <taxon>Euteleostomi</taxon>
        <taxon>Archelosauria</taxon>
        <taxon>Archosauria</taxon>
        <taxon>Dinosauria</taxon>
        <taxon>Saurischia</taxon>
        <taxon>Theropoda</taxon>
        <taxon>Coelurosauria</taxon>
        <taxon>Aves</taxon>
        <taxon>Neognathae</taxon>
        <taxon>Galloanserae</taxon>
        <taxon>Anseriformes</taxon>
        <taxon>Anatidae</taxon>
        <taxon>Anatinae</taxon>
        <taxon>Asarcornis</taxon>
    </lineage>
</organism>
<evidence type="ECO:0000313" key="7">
    <source>
        <dbReference type="EMBL" id="NWZ20802.1"/>
    </source>
</evidence>
<dbReference type="GO" id="GO:0043296">
    <property type="term" value="C:apical junction complex"/>
    <property type="evidence" value="ECO:0007669"/>
    <property type="project" value="TreeGrafter"/>
</dbReference>
<dbReference type="PANTHER" id="PTHR15012:SF37">
    <property type="entry name" value="PROTEIN SHROOM1"/>
    <property type="match status" value="1"/>
</dbReference>
<keyword evidence="4" id="KW-0206">Cytoskeleton</keyword>
<dbReference type="EMBL" id="VZSO01000044">
    <property type="protein sequence ID" value="NWZ20802.1"/>
    <property type="molecule type" value="Genomic_DNA"/>
</dbReference>
<feature type="coiled-coil region" evidence="5">
    <location>
        <begin position="90"/>
        <end position="117"/>
    </location>
</feature>
<reference evidence="7 8" key="1">
    <citation type="submission" date="2019-09" db="EMBL/GenBank/DDBJ databases">
        <title>Bird 10,000 Genomes (B10K) Project - Family phase.</title>
        <authorList>
            <person name="Zhang G."/>
        </authorList>
    </citation>
    <scope>NUCLEOTIDE SEQUENCE [LARGE SCALE GENOMIC DNA]</scope>
    <source>
        <strain evidence="7">OUT-0051</strain>
        <tissue evidence="7">Kidney</tissue>
    </source>
</reference>
<evidence type="ECO:0000256" key="4">
    <source>
        <dbReference type="ARBA" id="ARBA00023212"/>
    </source>
</evidence>
<dbReference type="Pfam" id="PF08687">
    <property type="entry name" value="ASD2"/>
    <property type="match status" value="1"/>
</dbReference>
<evidence type="ECO:0000256" key="5">
    <source>
        <dbReference type="SAM" id="Coils"/>
    </source>
</evidence>
<proteinExistence type="inferred from homology"/>
<feature type="non-terminal residue" evidence="7">
    <location>
        <position position="1"/>
    </location>
</feature>
<gene>
    <name evidence="7" type="primary">Shroom1_0</name>
    <name evidence="7" type="ORF">ASASCU_R12689</name>
</gene>
<dbReference type="GO" id="GO:0005912">
    <property type="term" value="C:adherens junction"/>
    <property type="evidence" value="ECO:0007669"/>
    <property type="project" value="TreeGrafter"/>
</dbReference>
<name>A0A7K7KR96_9AVES</name>
<comment type="subcellular location">
    <subcellularLocation>
        <location evidence="1">Cytoplasm</location>
        <location evidence="1">Cytoskeleton</location>
    </subcellularLocation>
</comment>
<dbReference type="GO" id="GO:0051015">
    <property type="term" value="F:actin filament binding"/>
    <property type="evidence" value="ECO:0007669"/>
    <property type="project" value="InterPro"/>
</dbReference>
<dbReference type="InterPro" id="IPR014799">
    <property type="entry name" value="ASD2_dom"/>
</dbReference>
<keyword evidence="5" id="KW-0175">Coiled coil</keyword>
<keyword evidence="8" id="KW-1185">Reference proteome</keyword>
<evidence type="ECO:0000256" key="3">
    <source>
        <dbReference type="ARBA" id="ARBA00022490"/>
    </source>
</evidence>
<evidence type="ECO:0000313" key="8">
    <source>
        <dbReference type="Proteomes" id="UP000525565"/>
    </source>
</evidence>
<feature type="coiled-coil region" evidence="5">
    <location>
        <begin position="144"/>
        <end position="171"/>
    </location>
</feature>
<protein>
    <submittedName>
        <fullName evidence="7">SHRM1 protein</fullName>
    </submittedName>
</protein>
<dbReference type="GO" id="GO:0016324">
    <property type="term" value="C:apical plasma membrane"/>
    <property type="evidence" value="ECO:0007669"/>
    <property type="project" value="TreeGrafter"/>
</dbReference>
<dbReference type="GO" id="GO:0007015">
    <property type="term" value="P:actin filament organization"/>
    <property type="evidence" value="ECO:0007669"/>
    <property type="project" value="TreeGrafter"/>
</dbReference>
<dbReference type="Gene3D" id="6.10.250.3120">
    <property type="match status" value="1"/>
</dbReference>
<dbReference type="PROSITE" id="PS51307">
    <property type="entry name" value="ASD2"/>
    <property type="match status" value="1"/>
</dbReference>
<evidence type="ECO:0000256" key="1">
    <source>
        <dbReference type="ARBA" id="ARBA00004245"/>
    </source>
</evidence>
<accession>A0A7K7KR96</accession>
<comment type="caution">
    <text evidence="7">The sequence shown here is derived from an EMBL/GenBank/DDBJ whole genome shotgun (WGS) entry which is preliminary data.</text>
</comment>
<feature type="domain" description="ASD2" evidence="6">
    <location>
        <begin position="1"/>
        <end position="173"/>
    </location>
</feature>
<comment type="similarity">
    <text evidence="2">Belongs to the shroom family.</text>
</comment>